<keyword evidence="3" id="KW-1185">Reference proteome</keyword>
<keyword evidence="1" id="KW-0812">Transmembrane</keyword>
<proteinExistence type="predicted"/>
<dbReference type="EMBL" id="JBCPYA010000025">
    <property type="protein sequence ID" value="MEN2475418.1"/>
    <property type="molecule type" value="Genomic_DNA"/>
</dbReference>
<feature type="transmembrane region" description="Helical" evidence="1">
    <location>
        <begin position="6"/>
        <end position="24"/>
    </location>
</feature>
<keyword evidence="1" id="KW-0472">Membrane</keyword>
<sequence>MTIIVLLKILITVAPALFAVIRHAPKAIRVLMRWHTNRSRRKAATIVRDMKKVKYYQENPSSIKSETLRDLVGMTGMFIISIPIFWIALSPSTTGWDRIANIGLALEGLVSIILGFCIFNRLTTRLNRARDPHRTLLLEEVRLMRTRLDLTETRIRSAQTPIPNSEADLLRTIAAKLPSWNINSEFQSFSATATSSKSLNREKRKIKRFRTTTRNSSRTQ</sequence>
<protein>
    <submittedName>
        <fullName evidence="2">Uncharacterized protein</fullName>
    </submittedName>
</protein>
<reference evidence="2 3" key="1">
    <citation type="submission" date="2024-05" db="EMBL/GenBank/DDBJ databases">
        <title>Burkholderia sp. Nov. a novel bacteria isolated from rhizosphere soil of Camellia sinensis.</title>
        <authorList>
            <person name="Dong Y."/>
        </authorList>
    </citation>
    <scope>NUCLEOTIDE SEQUENCE [LARGE SCALE GENOMIC DNA]</scope>
    <source>
        <strain evidence="2 3">GS2Y</strain>
    </source>
</reference>
<gene>
    <name evidence="2" type="ORF">VOI36_36555</name>
</gene>
<evidence type="ECO:0000313" key="3">
    <source>
        <dbReference type="Proteomes" id="UP001466933"/>
    </source>
</evidence>
<evidence type="ECO:0000256" key="1">
    <source>
        <dbReference type="SAM" id="Phobius"/>
    </source>
</evidence>
<keyword evidence="1" id="KW-1133">Transmembrane helix</keyword>
<dbReference type="RefSeq" id="WP_343495328.1">
    <property type="nucleotide sequence ID" value="NZ_JBCPYA010000025.1"/>
</dbReference>
<dbReference type="Proteomes" id="UP001466933">
    <property type="component" value="Unassembled WGS sequence"/>
</dbReference>
<accession>A0ABU9WTX0</accession>
<name>A0ABU9WTX0_9BURK</name>
<evidence type="ECO:0000313" key="2">
    <source>
        <dbReference type="EMBL" id="MEN2475418.1"/>
    </source>
</evidence>
<comment type="caution">
    <text evidence="2">The sequence shown here is derived from an EMBL/GenBank/DDBJ whole genome shotgun (WGS) entry which is preliminary data.</text>
</comment>
<feature type="transmembrane region" description="Helical" evidence="1">
    <location>
        <begin position="101"/>
        <end position="120"/>
    </location>
</feature>
<feature type="transmembrane region" description="Helical" evidence="1">
    <location>
        <begin position="71"/>
        <end position="89"/>
    </location>
</feature>
<organism evidence="2 3">
    <name type="scientific">Burkholderia theae</name>
    <dbReference type="NCBI Taxonomy" id="3143496"/>
    <lineage>
        <taxon>Bacteria</taxon>
        <taxon>Pseudomonadati</taxon>
        <taxon>Pseudomonadota</taxon>
        <taxon>Betaproteobacteria</taxon>
        <taxon>Burkholderiales</taxon>
        <taxon>Burkholderiaceae</taxon>
        <taxon>Burkholderia</taxon>
    </lineage>
</organism>